<dbReference type="SUPFAM" id="SSF50104">
    <property type="entry name" value="Translation proteins SH3-like domain"/>
    <property type="match status" value="1"/>
</dbReference>
<dbReference type="Gene3D" id="2.30.30.30">
    <property type="match status" value="1"/>
</dbReference>
<keyword evidence="2" id="KW-0687">Ribonucleoprotein</keyword>
<keyword evidence="4" id="KW-1185">Reference proteome</keyword>
<protein>
    <recommendedName>
        <fullName evidence="5">Ribosomal protein L14E</fullName>
    </recommendedName>
</protein>
<evidence type="ECO:0000313" key="3">
    <source>
        <dbReference type="EMBL" id="ACL75159.1"/>
    </source>
</evidence>
<dbReference type="InterPro" id="IPR014722">
    <property type="entry name" value="Rib_uL2_dom2"/>
</dbReference>
<dbReference type="HOGENOM" id="CLU_168121_1_1_9"/>
<evidence type="ECO:0000256" key="2">
    <source>
        <dbReference type="ARBA" id="ARBA00023274"/>
    </source>
</evidence>
<gene>
    <name evidence="3" type="ordered locus">Ccel_0781</name>
</gene>
<name>B8I802_RUMCH</name>
<dbReference type="RefSeq" id="WP_015924323.1">
    <property type="nucleotide sequence ID" value="NC_011898.1"/>
</dbReference>
<dbReference type="EMBL" id="CP001348">
    <property type="protein sequence ID" value="ACL75159.1"/>
    <property type="molecule type" value="Genomic_DNA"/>
</dbReference>
<organism evidence="3 4">
    <name type="scientific">Ruminiclostridium cellulolyticum (strain ATCC 35319 / DSM 5812 / JCM 6584 / H10)</name>
    <name type="common">Clostridium cellulolyticum</name>
    <dbReference type="NCBI Taxonomy" id="394503"/>
    <lineage>
        <taxon>Bacteria</taxon>
        <taxon>Bacillati</taxon>
        <taxon>Bacillota</taxon>
        <taxon>Clostridia</taxon>
        <taxon>Eubacteriales</taxon>
        <taxon>Oscillospiraceae</taxon>
        <taxon>Ruminiclostridium</taxon>
    </lineage>
</organism>
<dbReference type="KEGG" id="cce:Ccel_0781"/>
<dbReference type="STRING" id="394503.Ccel_0781"/>
<dbReference type="OrthoDB" id="1683515at2"/>
<dbReference type="GO" id="GO:1990904">
    <property type="term" value="C:ribonucleoprotein complex"/>
    <property type="evidence" value="ECO:0007669"/>
    <property type="project" value="UniProtKB-KW"/>
</dbReference>
<proteinExistence type="predicted"/>
<dbReference type="eggNOG" id="COG2163">
    <property type="taxonomic scope" value="Bacteria"/>
</dbReference>
<dbReference type="GO" id="GO:0005840">
    <property type="term" value="C:ribosome"/>
    <property type="evidence" value="ECO:0007669"/>
    <property type="project" value="UniProtKB-KW"/>
</dbReference>
<sequence>MNAVLGQVVLSKAGRDEGKIFVVTGLIDDSYVLISDGNSRRLENPKKKKLKHLIITDNVIEAIAQKISSGEKCTNAEVRKAIVEYNLPVDTIV</sequence>
<dbReference type="CDD" id="cd06088">
    <property type="entry name" value="KOW_RPL14"/>
    <property type="match status" value="1"/>
</dbReference>
<accession>B8I802</accession>
<evidence type="ECO:0000256" key="1">
    <source>
        <dbReference type="ARBA" id="ARBA00022980"/>
    </source>
</evidence>
<evidence type="ECO:0000313" key="4">
    <source>
        <dbReference type="Proteomes" id="UP000001349"/>
    </source>
</evidence>
<dbReference type="AlphaFoldDB" id="B8I802"/>
<keyword evidence="1" id="KW-0689">Ribosomal protein</keyword>
<dbReference type="InterPro" id="IPR041985">
    <property type="entry name" value="Ribosomal_eL14_KOW"/>
</dbReference>
<reference evidence="3 4" key="1">
    <citation type="submission" date="2009-01" db="EMBL/GenBank/DDBJ databases">
        <title>Complete sequence of Clostridium cellulolyticum H10.</title>
        <authorList>
            <consortium name="US DOE Joint Genome Institute"/>
            <person name="Lucas S."/>
            <person name="Copeland A."/>
            <person name="Lapidus A."/>
            <person name="Glavina del Rio T."/>
            <person name="Dalin E."/>
            <person name="Tice H."/>
            <person name="Bruce D."/>
            <person name="Goodwin L."/>
            <person name="Pitluck S."/>
            <person name="Chertkov O."/>
            <person name="Saunders E."/>
            <person name="Brettin T."/>
            <person name="Detter J.C."/>
            <person name="Han C."/>
            <person name="Larimer F."/>
            <person name="Land M."/>
            <person name="Hauser L."/>
            <person name="Kyrpides N."/>
            <person name="Ivanova N."/>
            <person name="Zhou J."/>
            <person name="Richardson P."/>
        </authorList>
    </citation>
    <scope>NUCLEOTIDE SEQUENCE [LARGE SCALE GENOMIC DNA]</scope>
    <source>
        <strain evidence="4">ATCC 35319 / DSM 5812 / JCM 6584 / H10</strain>
    </source>
</reference>
<evidence type="ECO:0008006" key="5">
    <source>
        <dbReference type="Google" id="ProtNLM"/>
    </source>
</evidence>
<dbReference type="InterPro" id="IPR008991">
    <property type="entry name" value="Translation_prot_SH3-like_sf"/>
</dbReference>
<dbReference type="Proteomes" id="UP000001349">
    <property type="component" value="Chromosome"/>
</dbReference>